<keyword evidence="3" id="KW-0413">Isomerase</keyword>
<proteinExistence type="predicted"/>
<accession>A0A1J5R741</accession>
<reference evidence="3" key="1">
    <citation type="submission" date="2016-10" db="EMBL/GenBank/DDBJ databases">
        <title>Sequence of Gallionella enrichment culture.</title>
        <authorList>
            <person name="Poehlein A."/>
            <person name="Muehling M."/>
            <person name="Daniel R."/>
        </authorList>
    </citation>
    <scope>NUCLEOTIDE SEQUENCE</scope>
</reference>
<dbReference type="AlphaFoldDB" id="A0A1J5R741"/>
<dbReference type="Gene3D" id="3.30.390.10">
    <property type="entry name" value="Enolase-like, N-terminal domain"/>
    <property type="match status" value="1"/>
</dbReference>
<gene>
    <name evidence="3" type="ORF">GALL_263930</name>
</gene>
<dbReference type="SUPFAM" id="SSF54826">
    <property type="entry name" value="Enolase N-terminal domain-like"/>
    <property type="match status" value="1"/>
</dbReference>
<dbReference type="InterPro" id="IPR029065">
    <property type="entry name" value="Enolase_C-like"/>
</dbReference>
<dbReference type="GO" id="GO:0046872">
    <property type="term" value="F:metal ion binding"/>
    <property type="evidence" value="ECO:0007669"/>
    <property type="project" value="UniProtKB-KW"/>
</dbReference>
<dbReference type="InterPro" id="IPR029017">
    <property type="entry name" value="Enolase-like_N"/>
</dbReference>
<keyword evidence="1" id="KW-0479">Metal-binding</keyword>
<protein>
    <submittedName>
        <fullName evidence="3">L-Ala-D/L-Glu epimerase</fullName>
        <ecNumber evidence="3">5.1.1.-</ecNumber>
    </submittedName>
</protein>
<sequence length="372" mass="40539">MSERIDRIEVHYLQIPLTKPYRLSFGPVEHYDTIVVELIDSAGRYGFGEATLLTGYTDETIAESWALAKELARELAGLPLAAFIERLEALVARAPFAATAFLTAQDMLSRHPLLSPAEPVRVPILGLLQGKDEAELRDDFARLSENGYQTVKVKVGFDVPADLANLSLMQQVVDGRAAIRVDANQGYSAAQAEAFIGDVDPRGIELFEQPCAAGDWDAQRRAAAAAATTGLALMLDESIYGLADIERAAKERACIYLKVKLMKFGSIDALTSAIERIRALGMRPVLGNGVASDVSCWMEACVAARHIDNAGEMNGYLKARSSLFEQPLRFEQGHIVLDAALRPALNRDALAAHLCDRVAYRKELHACAPTLS</sequence>
<feature type="domain" description="Mandelate racemase/muconate lactonizing enzyme C-terminal" evidence="2">
    <location>
        <begin position="133"/>
        <end position="229"/>
    </location>
</feature>
<dbReference type="InterPro" id="IPR036849">
    <property type="entry name" value="Enolase-like_C_sf"/>
</dbReference>
<dbReference type="GO" id="GO:0016853">
    <property type="term" value="F:isomerase activity"/>
    <property type="evidence" value="ECO:0007669"/>
    <property type="project" value="UniProtKB-KW"/>
</dbReference>
<dbReference type="Gene3D" id="3.20.20.120">
    <property type="entry name" value="Enolase-like C-terminal domain"/>
    <property type="match status" value="1"/>
</dbReference>
<dbReference type="Pfam" id="PF13378">
    <property type="entry name" value="MR_MLE_C"/>
    <property type="match status" value="1"/>
</dbReference>
<dbReference type="EMBL" id="MLJW01000252">
    <property type="protein sequence ID" value="OIQ91697.1"/>
    <property type="molecule type" value="Genomic_DNA"/>
</dbReference>
<dbReference type="PANTHER" id="PTHR48073:SF2">
    <property type="entry name" value="O-SUCCINYLBENZOATE SYNTHASE"/>
    <property type="match status" value="1"/>
</dbReference>
<evidence type="ECO:0000313" key="3">
    <source>
        <dbReference type="EMBL" id="OIQ91697.1"/>
    </source>
</evidence>
<dbReference type="EC" id="5.1.1.-" evidence="3"/>
<dbReference type="SFLD" id="SFLDG00180">
    <property type="entry name" value="muconate_cycloisomerase"/>
    <property type="match status" value="1"/>
</dbReference>
<evidence type="ECO:0000256" key="1">
    <source>
        <dbReference type="ARBA" id="ARBA00022723"/>
    </source>
</evidence>
<dbReference type="InterPro" id="IPR013342">
    <property type="entry name" value="Mandelate_racemase_C"/>
</dbReference>
<dbReference type="PANTHER" id="PTHR48073">
    <property type="entry name" value="O-SUCCINYLBENZOATE SYNTHASE-RELATED"/>
    <property type="match status" value="1"/>
</dbReference>
<evidence type="ECO:0000259" key="2">
    <source>
        <dbReference type="SMART" id="SM00922"/>
    </source>
</evidence>
<comment type="caution">
    <text evidence="3">The sequence shown here is derived from an EMBL/GenBank/DDBJ whole genome shotgun (WGS) entry which is preliminary data.</text>
</comment>
<name>A0A1J5R741_9ZZZZ</name>
<dbReference type="SUPFAM" id="SSF51604">
    <property type="entry name" value="Enolase C-terminal domain-like"/>
    <property type="match status" value="1"/>
</dbReference>
<dbReference type="SFLD" id="SFLDS00001">
    <property type="entry name" value="Enolase"/>
    <property type="match status" value="1"/>
</dbReference>
<dbReference type="SMART" id="SM00922">
    <property type="entry name" value="MR_MLE"/>
    <property type="match status" value="1"/>
</dbReference>
<organism evidence="3">
    <name type="scientific">mine drainage metagenome</name>
    <dbReference type="NCBI Taxonomy" id="410659"/>
    <lineage>
        <taxon>unclassified sequences</taxon>
        <taxon>metagenomes</taxon>
        <taxon>ecological metagenomes</taxon>
    </lineage>
</organism>